<proteinExistence type="predicted"/>
<reference evidence="1 2" key="1">
    <citation type="journal article" date="2015" name="Sci. Rep.">
        <title>Genome of the facultative scuticociliatosis pathogen Pseudocohnilembus persalinus provides insight into its virulence through horizontal gene transfer.</title>
        <authorList>
            <person name="Xiong J."/>
            <person name="Wang G."/>
            <person name="Cheng J."/>
            <person name="Tian M."/>
            <person name="Pan X."/>
            <person name="Warren A."/>
            <person name="Jiang C."/>
            <person name="Yuan D."/>
            <person name="Miao W."/>
        </authorList>
    </citation>
    <scope>NUCLEOTIDE SEQUENCE [LARGE SCALE GENOMIC DNA]</scope>
    <source>
        <strain evidence="1">36N120E</strain>
    </source>
</reference>
<gene>
    <name evidence="1" type="ORF">PPERSA_06726</name>
</gene>
<evidence type="ECO:0000313" key="2">
    <source>
        <dbReference type="Proteomes" id="UP000054937"/>
    </source>
</evidence>
<organism evidence="1 2">
    <name type="scientific">Pseudocohnilembus persalinus</name>
    <name type="common">Ciliate</name>
    <dbReference type="NCBI Taxonomy" id="266149"/>
    <lineage>
        <taxon>Eukaryota</taxon>
        <taxon>Sar</taxon>
        <taxon>Alveolata</taxon>
        <taxon>Ciliophora</taxon>
        <taxon>Intramacronucleata</taxon>
        <taxon>Oligohymenophorea</taxon>
        <taxon>Scuticociliatia</taxon>
        <taxon>Philasterida</taxon>
        <taxon>Pseudocohnilembidae</taxon>
        <taxon>Pseudocohnilembus</taxon>
    </lineage>
</organism>
<name>A0A0V0QSA5_PSEPJ</name>
<dbReference type="EMBL" id="LDAU01000110">
    <property type="protein sequence ID" value="KRX05092.1"/>
    <property type="molecule type" value="Genomic_DNA"/>
</dbReference>
<sequence length="100" mass="11989">MTKNIKRLQYQIIHLYKKNKVMTTLMTAKNKMKTILKIQINLRAYIFKIIKIINKIQNNPNLYRVSQVFHNVVLREEDLEVKMIQKAICIKVNSNMKKNK</sequence>
<evidence type="ECO:0000313" key="1">
    <source>
        <dbReference type="EMBL" id="KRX05092.1"/>
    </source>
</evidence>
<dbReference type="InParanoid" id="A0A0V0QSA5"/>
<accession>A0A0V0QSA5</accession>
<protein>
    <submittedName>
        <fullName evidence="1">Uncharacterized protein</fullName>
    </submittedName>
</protein>
<comment type="caution">
    <text evidence="1">The sequence shown here is derived from an EMBL/GenBank/DDBJ whole genome shotgun (WGS) entry which is preliminary data.</text>
</comment>
<dbReference type="AlphaFoldDB" id="A0A0V0QSA5"/>
<dbReference type="Proteomes" id="UP000054937">
    <property type="component" value="Unassembled WGS sequence"/>
</dbReference>
<keyword evidence="2" id="KW-1185">Reference proteome</keyword>